<feature type="compositionally biased region" description="Polar residues" evidence="1">
    <location>
        <begin position="334"/>
        <end position="348"/>
    </location>
</feature>
<dbReference type="EMBL" id="AJYW02000121">
    <property type="protein sequence ID" value="OEE76433.1"/>
    <property type="molecule type" value="Genomic_DNA"/>
</dbReference>
<sequence length="788" mass="88596">MNTHSIDKSTSCSTRLSAKALISRTLVSTSLLLVLNPAFASEAITTSEQTVSKLHPVQLHPSQTDFGGVGLMQMPSGRMAKEGEFNFGVNINEDYQHYYTSIQLFPWFETTIRYTRVPDMLFNPDPNYSGDNLYTDKGIDFKFRLLEESYWLPETSIGIRDFGGTGLFDGEFIAGTKNFGPLDVTLGMGWGYIGQSGNFTNPFCKVSDKFCDRQDDYKGSGGSVDFERWFKGPAALYGGIEYQTPYQPLRLKLEYDANDYSEDFPVVRGGKPMPQHTPWNIGVLYQFGNWGDAKLSYQRGDTVTFGFNLYTNFDEMKAVWRDEPKQAVSARPSEFTNDESANADQKQSTDWQQVAQQLENNAGYEQSTIEQDGDTLIVTGKQVKYRNRDEAVDRAAAILANNTPQTISTYRIVENNHGIDLTETQVDAEQYRQAATYQYIGAKASDATQQVEPHSGSQQKSASGDSTSSMLATNKERWNVGLSPVLSQSLGGPEAFYLYNIGFNTDANLWLTDNLEASGSIYFNLADNYDKFNYIEQNPHINNFAVPRVRTMFRSYVHDNPIRLSNLQLTWFEQPTDEIYTQAYGGYLETMFAGVGGEVLYRPMNKNWAIGLDANLVSQRDPDSWFGTFDSAYVYYDGYDASNCSPGQVNCQAYVLDKGTTGQLTGYYMPEWSLLQNTLFKVSVGKFLGGDMGTRVDFSKQFKSGMIVGAFATVTDLTTEEYGEGSYNKGFYISIPFDILTVKPSTSRGNIAWQPITRDGGQTLNRKYHLFDETDARSQWYQRPNSLE</sequence>
<evidence type="ECO:0000256" key="2">
    <source>
        <dbReference type="SAM" id="SignalP"/>
    </source>
</evidence>
<evidence type="ECO:0000256" key="1">
    <source>
        <dbReference type="SAM" id="MobiDB-lite"/>
    </source>
</evidence>
<gene>
    <name evidence="3" type="ORF">A130_05025</name>
</gene>
<proteinExistence type="predicted"/>
<feature type="signal peptide" evidence="2">
    <location>
        <begin position="1"/>
        <end position="40"/>
    </location>
</feature>
<feature type="region of interest" description="Disordered" evidence="1">
    <location>
        <begin position="446"/>
        <end position="469"/>
    </location>
</feature>
<dbReference type="AlphaFoldDB" id="A0A1E5CZP9"/>
<keyword evidence="2" id="KW-0732">Signal</keyword>
<feature type="chain" id="PRO_5009173351" description="YjbH domain-containing protein" evidence="2">
    <location>
        <begin position="41"/>
        <end position="788"/>
    </location>
</feature>
<accession>A0A1E5CZP9</accession>
<protein>
    <recommendedName>
        <fullName evidence="5">YjbH domain-containing protein</fullName>
    </recommendedName>
</protein>
<dbReference type="RefSeq" id="WP_017052204.1">
    <property type="nucleotide sequence ID" value="NZ_AJYW02000121.1"/>
</dbReference>
<dbReference type="Proteomes" id="UP000094165">
    <property type="component" value="Unassembled WGS sequence"/>
</dbReference>
<evidence type="ECO:0000313" key="3">
    <source>
        <dbReference type="EMBL" id="OEE76433.1"/>
    </source>
</evidence>
<feature type="region of interest" description="Disordered" evidence="1">
    <location>
        <begin position="324"/>
        <end position="348"/>
    </location>
</feature>
<dbReference type="Pfam" id="PF06082">
    <property type="entry name" value="YjbH"/>
    <property type="match status" value="1"/>
</dbReference>
<organism evidence="3 4">
    <name type="scientific">Vibrio genomosp. F6 str. FF-238</name>
    <dbReference type="NCBI Taxonomy" id="1191298"/>
    <lineage>
        <taxon>Bacteria</taxon>
        <taxon>Pseudomonadati</taxon>
        <taxon>Pseudomonadota</taxon>
        <taxon>Gammaproteobacteria</taxon>
        <taxon>Vibrionales</taxon>
        <taxon>Vibrionaceae</taxon>
        <taxon>Vibrio</taxon>
    </lineage>
</organism>
<reference evidence="3 4" key="1">
    <citation type="journal article" date="2012" name="Science">
        <title>Ecological populations of bacteria act as socially cohesive units of antibiotic production and resistance.</title>
        <authorList>
            <person name="Cordero O.X."/>
            <person name="Wildschutte H."/>
            <person name="Kirkup B."/>
            <person name="Proehl S."/>
            <person name="Ngo L."/>
            <person name="Hussain F."/>
            <person name="Le Roux F."/>
            <person name="Mincer T."/>
            <person name="Polz M.F."/>
        </authorList>
    </citation>
    <scope>NUCLEOTIDE SEQUENCE [LARGE SCALE GENOMIC DNA]</scope>
    <source>
        <strain evidence="3 4">FF-238</strain>
    </source>
</reference>
<evidence type="ECO:0008006" key="5">
    <source>
        <dbReference type="Google" id="ProtNLM"/>
    </source>
</evidence>
<evidence type="ECO:0000313" key="4">
    <source>
        <dbReference type="Proteomes" id="UP000094165"/>
    </source>
</evidence>
<dbReference type="InterPro" id="IPR010344">
    <property type="entry name" value="YbjH"/>
</dbReference>
<keyword evidence="4" id="KW-1185">Reference proteome</keyword>
<name>A0A1E5CZP9_9VIBR</name>
<comment type="caution">
    <text evidence="3">The sequence shown here is derived from an EMBL/GenBank/DDBJ whole genome shotgun (WGS) entry which is preliminary data.</text>
</comment>